<protein>
    <submittedName>
        <fullName evidence="1">Uncharacterized protein</fullName>
    </submittedName>
</protein>
<accession>A0A0D0LZ57</accession>
<evidence type="ECO:0000313" key="1">
    <source>
        <dbReference type="EMBL" id="KIQ34673.1"/>
    </source>
</evidence>
<dbReference type="Proteomes" id="UP000032067">
    <property type="component" value="Unassembled WGS sequence"/>
</dbReference>
<dbReference type="AlphaFoldDB" id="A0A0D0LZ57"/>
<organism evidence="1 2">
    <name type="scientific">Variovorax paradoxus</name>
    <dbReference type="NCBI Taxonomy" id="34073"/>
    <lineage>
        <taxon>Bacteria</taxon>
        <taxon>Pseudomonadati</taxon>
        <taxon>Pseudomonadota</taxon>
        <taxon>Betaproteobacteria</taxon>
        <taxon>Burkholderiales</taxon>
        <taxon>Comamonadaceae</taxon>
        <taxon>Variovorax</taxon>
    </lineage>
</organism>
<evidence type="ECO:0000313" key="2">
    <source>
        <dbReference type="Proteomes" id="UP000032067"/>
    </source>
</evidence>
<sequence>MEHSDEVVIADLQRGGIAWRRYFVLNGLLPCYENEAGQLMAHIIEDDSLARATKDFLVRQGQVRTLPTKS</sequence>
<comment type="caution">
    <text evidence="1">The sequence shown here is derived from an EMBL/GenBank/DDBJ whole genome shotgun (WGS) entry which is preliminary data.</text>
</comment>
<proteinExistence type="predicted"/>
<reference evidence="1 2" key="1">
    <citation type="submission" date="2014-12" db="EMBL/GenBank/DDBJ databases">
        <title>16Stimator: statistical estimation of ribosomal gene copy numbers from draft genome assemblies.</title>
        <authorList>
            <person name="Perisin M.A."/>
            <person name="Vetter M."/>
            <person name="Gilbert J.A."/>
            <person name="Bergelson J."/>
        </authorList>
    </citation>
    <scope>NUCLEOTIDE SEQUENCE [LARGE SCALE GENOMIC DNA]</scope>
    <source>
        <strain evidence="1 2">MEDvA23</strain>
    </source>
</reference>
<name>A0A0D0LZ57_VARPD</name>
<gene>
    <name evidence="1" type="ORF">RT97_06505</name>
</gene>
<dbReference type="EMBL" id="JXQQ01000012">
    <property type="protein sequence ID" value="KIQ34673.1"/>
    <property type="molecule type" value="Genomic_DNA"/>
</dbReference>